<keyword evidence="5" id="KW-0539">Nucleus</keyword>
<feature type="domain" description="C2H2-type" evidence="8">
    <location>
        <begin position="4"/>
        <end position="34"/>
    </location>
</feature>
<evidence type="ECO:0000256" key="2">
    <source>
        <dbReference type="ARBA" id="ARBA00022833"/>
    </source>
</evidence>
<keyword evidence="1" id="KW-0479">Metal-binding</keyword>
<keyword evidence="6" id="KW-0863">Zinc-finger</keyword>
<dbReference type="SMART" id="SM00355">
    <property type="entry name" value="ZnF_C2H2"/>
    <property type="match status" value="2"/>
</dbReference>
<feature type="compositionally biased region" description="Polar residues" evidence="7">
    <location>
        <begin position="116"/>
        <end position="130"/>
    </location>
</feature>
<sequence length="777" mass="87254">MTSWVCSEANCNKTFRRRYHLLRHKSNVHTRSRPHTCPTCCRAFARKDALLRHQRFHVENPHWSGSRSARLSTTYESDEEEFNSNASCEEDSTLIDHPIPLTTDADSTAPFGRLPHSNSDQISNASVQSNDPESRFIAPLLFLEPPVRPLWESLTPLTTASTLELGSDHGGLDIFARERNNDINSLLDDRISSAPGTAAASINPGTLANGSYSRPGNERAAGRCSYPLDDADILRSAEANIPIEYAETVQKLCAVSFLQSYFTSLHHQWSLIHEESFWVRKSSLLLKCAVGLLGLLVSPNHDRTVLRSVSGLNSRLRKILRERIQDATPDRKAPSIAAYQAYLLTILFTLYHKDASEIAEARSHIITLVDQIRRAGLLDFETIVAQDDPAASPFSRWVVREEKQRLVFSAFRLDCYLQILDDLPPTMRFQELCLPFPCTDKAWNSSQEKWKETISQEPSNRTSSTYGIQCFLAMSRLSPCSRLNLPGFRTISDFELGLVSMQARSWEETQHPATAFDGFAAGQDAPDNLSAGGFGQSWPVLWGIWQVTMEQFRLSHREYCPHPSEKETYLSSLLLYHASLLRVYVDMKILRRLAISLTRDSTSNPAKRQMESLVHDWARSGRAKDALWHAAQILRLHSENAPDLRAQNIPVNPIAMNCIFRAGLVVWAISRSSQNCGLCAPGSTPLEKVKLSNNNKVRPRAASSGSMELTTIDNLTKDYELWLEEGDGELLVDGVIVCACHMAALVEKFRVQIHDPELGSSEIRSYAEMLSYLKDHG</sequence>
<evidence type="ECO:0000256" key="4">
    <source>
        <dbReference type="ARBA" id="ARBA00023163"/>
    </source>
</evidence>
<accession>A0A072NW72</accession>
<evidence type="ECO:0000256" key="6">
    <source>
        <dbReference type="PROSITE-ProRule" id="PRU00042"/>
    </source>
</evidence>
<evidence type="ECO:0000313" key="10">
    <source>
        <dbReference type="Proteomes" id="UP000027920"/>
    </source>
</evidence>
<dbReference type="PANTHER" id="PTHR47660">
    <property type="entry name" value="TRANSCRIPTION FACTOR WITH C2H2 AND ZN(2)-CYS(6) DNA BINDING DOMAIN (EUROFUNG)-RELATED-RELATED"/>
    <property type="match status" value="1"/>
</dbReference>
<dbReference type="InterPro" id="IPR007219">
    <property type="entry name" value="XnlR_reg_dom"/>
</dbReference>
<dbReference type="PANTHER" id="PTHR47660:SF2">
    <property type="entry name" value="TRANSCRIPTION FACTOR WITH C2H2 AND ZN(2)-CYS(6) DNA BINDING DOMAIN (EUROFUNG)"/>
    <property type="match status" value="1"/>
</dbReference>
<evidence type="ECO:0000259" key="8">
    <source>
        <dbReference type="PROSITE" id="PS50157"/>
    </source>
</evidence>
<dbReference type="Pfam" id="PF00096">
    <property type="entry name" value="zf-C2H2"/>
    <property type="match status" value="1"/>
</dbReference>
<evidence type="ECO:0000313" key="9">
    <source>
        <dbReference type="EMBL" id="KEF51831.1"/>
    </source>
</evidence>
<dbReference type="Gene3D" id="3.30.160.60">
    <property type="entry name" value="Classic Zinc Finger"/>
    <property type="match status" value="1"/>
</dbReference>
<dbReference type="PROSITE" id="PS00028">
    <property type="entry name" value="ZINC_FINGER_C2H2_1"/>
    <property type="match status" value="2"/>
</dbReference>
<keyword evidence="3" id="KW-0805">Transcription regulation</keyword>
<evidence type="ECO:0000256" key="7">
    <source>
        <dbReference type="SAM" id="MobiDB-lite"/>
    </source>
</evidence>
<dbReference type="SUPFAM" id="SSF57667">
    <property type="entry name" value="beta-beta-alpha zinc fingers"/>
    <property type="match status" value="1"/>
</dbReference>
<feature type="compositionally biased region" description="Polar residues" evidence="7">
    <location>
        <begin position="63"/>
        <end position="75"/>
    </location>
</feature>
<organism evidence="9 10">
    <name type="scientific">Exophiala aquamarina CBS 119918</name>
    <dbReference type="NCBI Taxonomy" id="1182545"/>
    <lineage>
        <taxon>Eukaryota</taxon>
        <taxon>Fungi</taxon>
        <taxon>Dikarya</taxon>
        <taxon>Ascomycota</taxon>
        <taxon>Pezizomycotina</taxon>
        <taxon>Eurotiomycetes</taxon>
        <taxon>Chaetothyriomycetidae</taxon>
        <taxon>Chaetothyriales</taxon>
        <taxon>Herpotrichiellaceae</taxon>
        <taxon>Exophiala</taxon>
    </lineage>
</organism>
<dbReference type="GO" id="GO:0003677">
    <property type="term" value="F:DNA binding"/>
    <property type="evidence" value="ECO:0007669"/>
    <property type="project" value="InterPro"/>
</dbReference>
<dbReference type="GO" id="GO:0006351">
    <property type="term" value="P:DNA-templated transcription"/>
    <property type="evidence" value="ECO:0007669"/>
    <property type="project" value="InterPro"/>
</dbReference>
<evidence type="ECO:0000256" key="5">
    <source>
        <dbReference type="ARBA" id="ARBA00023242"/>
    </source>
</evidence>
<protein>
    <recommendedName>
        <fullName evidence="8">C2H2-type domain-containing protein</fullName>
    </recommendedName>
</protein>
<keyword evidence="2" id="KW-0862">Zinc</keyword>
<dbReference type="OrthoDB" id="40579at2759"/>
<dbReference type="AlphaFoldDB" id="A0A072NW72"/>
<gene>
    <name evidence="9" type="ORF">A1O9_12168</name>
</gene>
<dbReference type="InterPro" id="IPR013087">
    <property type="entry name" value="Znf_C2H2_type"/>
</dbReference>
<feature type="compositionally biased region" description="Acidic residues" evidence="7">
    <location>
        <begin position="76"/>
        <end position="93"/>
    </location>
</feature>
<proteinExistence type="predicted"/>
<dbReference type="PROSITE" id="PS50157">
    <property type="entry name" value="ZINC_FINGER_C2H2_2"/>
    <property type="match status" value="2"/>
</dbReference>
<dbReference type="GeneID" id="25287063"/>
<dbReference type="Pfam" id="PF04082">
    <property type="entry name" value="Fungal_trans"/>
    <property type="match status" value="1"/>
</dbReference>
<keyword evidence="10" id="KW-1185">Reference proteome</keyword>
<evidence type="ECO:0000256" key="1">
    <source>
        <dbReference type="ARBA" id="ARBA00022723"/>
    </source>
</evidence>
<dbReference type="EMBL" id="AMGV01000021">
    <property type="protein sequence ID" value="KEF51831.1"/>
    <property type="molecule type" value="Genomic_DNA"/>
</dbReference>
<name>A0A072NW72_9EURO</name>
<dbReference type="CDD" id="cd12148">
    <property type="entry name" value="fungal_TF_MHR"/>
    <property type="match status" value="1"/>
</dbReference>
<comment type="caution">
    <text evidence="9">The sequence shown here is derived from an EMBL/GenBank/DDBJ whole genome shotgun (WGS) entry which is preliminary data.</text>
</comment>
<keyword evidence="4" id="KW-0804">Transcription</keyword>
<dbReference type="RefSeq" id="XP_013254421.1">
    <property type="nucleotide sequence ID" value="XM_013398967.1"/>
</dbReference>
<dbReference type="GO" id="GO:0008270">
    <property type="term" value="F:zinc ion binding"/>
    <property type="evidence" value="ECO:0007669"/>
    <property type="project" value="UniProtKB-KW"/>
</dbReference>
<reference evidence="9 10" key="1">
    <citation type="submission" date="2013-03" db="EMBL/GenBank/DDBJ databases">
        <title>The Genome Sequence of Exophiala aquamarina CBS 119918.</title>
        <authorList>
            <consortium name="The Broad Institute Genomics Platform"/>
            <person name="Cuomo C."/>
            <person name="de Hoog S."/>
            <person name="Gorbushina A."/>
            <person name="Walker B."/>
            <person name="Young S.K."/>
            <person name="Zeng Q."/>
            <person name="Gargeya S."/>
            <person name="Fitzgerald M."/>
            <person name="Haas B."/>
            <person name="Abouelleil A."/>
            <person name="Allen A.W."/>
            <person name="Alvarado L."/>
            <person name="Arachchi H.M."/>
            <person name="Berlin A.M."/>
            <person name="Chapman S.B."/>
            <person name="Gainer-Dewar J."/>
            <person name="Goldberg J."/>
            <person name="Griggs A."/>
            <person name="Gujja S."/>
            <person name="Hansen M."/>
            <person name="Howarth C."/>
            <person name="Imamovic A."/>
            <person name="Ireland A."/>
            <person name="Larimer J."/>
            <person name="McCowan C."/>
            <person name="Murphy C."/>
            <person name="Pearson M."/>
            <person name="Poon T.W."/>
            <person name="Priest M."/>
            <person name="Roberts A."/>
            <person name="Saif S."/>
            <person name="Shea T."/>
            <person name="Sisk P."/>
            <person name="Sykes S."/>
            <person name="Wortman J."/>
            <person name="Nusbaum C."/>
            <person name="Birren B."/>
        </authorList>
    </citation>
    <scope>NUCLEOTIDE SEQUENCE [LARGE SCALE GENOMIC DNA]</scope>
    <source>
        <strain evidence="9 10">CBS 119918</strain>
    </source>
</reference>
<dbReference type="STRING" id="1182545.A0A072NW72"/>
<evidence type="ECO:0000256" key="3">
    <source>
        <dbReference type="ARBA" id="ARBA00023015"/>
    </source>
</evidence>
<dbReference type="HOGENOM" id="CLU_020418_0_0_1"/>
<dbReference type="InterPro" id="IPR036236">
    <property type="entry name" value="Znf_C2H2_sf"/>
</dbReference>
<feature type="domain" description="C2H2-type" evidence="8">
    <location>
        <begin position="35"/>
        <end position="62"/>
    </location>
</feature>
<feature type="region of interest" description="Disordered" evidence="7">
    <location>
        <begin position="62"/>
        <end position="130"/>
    </location>
</feature>
<dbReference type="VEuPathDB" id="FungiDB:A1O9_12168"/>
<dbReference type="Proteomes" id="UP000027920">
    <property type="component" value="Unassembled WGS sequence"/>
</dbReference>